<dbReference type="InterPro" id="IPR005648">
    <property type="entry name" value="FlgD"/>
</dbReference>
<dbReference type="InterPro" id="IPR025963">
    <property type="entry name" value="FLgD_Tudor"/>
</dbReference>
<evidence type="ECO:0000256" key="3">
    <source>
        <dbReference type="ARBA" id="ARBA00022795"/>
    </source>
</evidence>
<proteinExistence type="inferred from homology"/>
<dbReference type="STRING" id="172043.RM53_10120"/>
<sequence>MVDAVTTSAAAGRITGGTTALASNFETFLTLLTTQMKNQDPLSPLDSNQFTAQLTQMAGVEQQLLTNDLLTSLLAAQAGGGLDNAANYIGKSVTAAWTATEFNDGKATWVYELGADADKATLQVVDSKGVVVWEGAAPDKTSGLHTFSWDGKLKDGGTAEDGGVYTLKVAATDATGAKVDAQALIQGRVTGVEMYNGAPYLVIGDSILPLSTVISLNEIKAQAANDTDDTENPNVPTEEAAA</sequence>
<feature type="domain" description="FlgD/Vpr Ig-like" evidence="6">
    <location>
        <begin position="102"/>
        <end position="174"/>
    </location>
</feature>
<dbReference type="Proteomes" id="UP000031166">
    <property type="component" value="Unassembled WGS sequence"/>
</dbReference>
<evidence type="ECO:0000313" key="9">
    <source>
        <dbReference type="Proteomes" id="UP000031166"/>
    </source>
</evidence>
<evidence type="ECO:0000256" key="5">
    <source>
        <dbReference type="RuleBase" id="RU362076"/>
    </source>
</evidence>
<reference evidence="8 9" key="1">
    <citation type="submission" date="2014-12" db="EMBL/GenBank/DDBJ databases">
        <title>Genome sequencing of Brevundimonas nasdae TPW30.</title>
        <authorList>
            <person name="Tan P.W."/>
            <person name="Chan K.-G."/>
        </authorList>
    </citation>
    <scope>NUCLEOTIDE SEQUENCE [LARGE SCALE GENOMIC DNA]</scope>
    <source>
        <strain evidence="8 9">TPW30</strain>
    </source>
</reference>
<dbReference type="Pfam" id="PF13860">
    <property type="entry name" value="FlgD_ig"/>
    <property type="match status" value="1"/>
</dbReference>
<keyword evidence="3 5" id="KW-1005">Bacterial flagellum biogenesis</keyword>
<evidence type="ECO:0000256" key="1">
    <source>
        <dbReference type="ARBA" id="ARBA00010577"/>
    </source>
</evidence>
<evidence type="ECO:0000259" key="7">
    <source>
        <dbReference type="Pfam" id="PF13861"/>
    </source>
</evidence>
<dbReference type="AlphaFoldDB" id="A0A0B4CS30"/>
<comment type="similarity">
    <text evidence="1 5">Belongs to the FlgD family.</text>
</comment>
<dbReference type="EMBL" id="JWSY01000017">
    <property type="protein sequence ID" value="KIC57176.1"/>
    <property type="molecule type" value="Genomic_DNA"/>
</dbReference>
<evidence type="ECO:0000259" key="6">
    <source>
        <dbReference type="Pfam" id="PF13860"/>
    </source>
</evidence>
<accession>A0A0B4CS30</accession>
<dbReference type="Pfam" id="PF13861">
    <property type="entry name" value="FLgD_tudor"/>
    <property type="match status" value="1"/>
</dbReference>
<comment type="caution">
    <text evidence="8">The sequence shown here is derived from an EMBL/GenBank/DDBJ whole genome shotgun (WGS) entry which is preliminary data.</text>
</comment>
<dbReference type="RefSeq" id="WP_039246436.1">
    <property type="nucleotide sequence ID" value="NZ_JWSY01000017.1"/>
</dbReference>
<dbReference type="GO" id="GO:0044781">
    <property type="term" value="P:bacterial-type flagellum organization"/>
    <property type="evidence" value="ECO:0007669"/>
    <property type="project" value="UniProtKB-UniRule"/>
</dbReference>
<dbReference type="Gene3D" id="2.60.40.4070">
    <property type="match status" value="1"/>
</dbReference>
<organism evidence="8 9">
    <name type="scientific">Brevundimonas nasdae</name>
    <dbReference type="NCBI Taxonomy" id="172043"/>
    <lineage>
        <taxon>Bacteria</taxon>
        <taxon>Pseudomonadati</taxon>
        <taxon>Pseudomonadota</taxon>
        <taxon>Alphaproteobacteria</taxon>
        <taxon>Caulobacterales</taxon>
        <taxon>Caulobacteraceae</taxon>
        <taxon>Brevundimonas</taxon>
    </lineage>
</organism>
<feature type="domain" description="FlgD Tudor-like" evidence="7">
    <location>
        <begin position="84"/>
        <end position="213"/>
    </location>
</feature>
<name>A0A0B4CS30_9CAUL</name>
<protein>
    <recommendedName>
        <fullName evidence="2 5">Basal-body rod modification protein FlgD</fullName>
    </recommendedName>
</protein>
<gene>
    <name evidence="8" type="ORF">RM53_10120</name>
</gene>
<evidence type="ECO:0000256" key="2">
    <source>
        <dbReference type="ARBA" id="ARBA00016013"/>
    </source>
</evidence>
<evidence type="ECO:0000256" key="4">
    <source>
        <dbReference type="ARBA" id="ARBA00024746"/>
    </source>
</evidence>
<keyword evidence="8" id="KW-0282">Flagellum</keyword>
<dbReference type="Pfam" id="PF03963">
    <property type="entry name" value="FlgD"/>
    <property type="match status" value="1"/>
</dbReference>
<keyword evidence="8" id="KW-0969">Cilium</keyword>
<dbReference type="Gene3D" id="2.30.30.910">
    <property type="match status" value="1"/>
</dbReference>
<evidence type="ECO:0000313" key="8">
    <source>
        <dbReference type="EMBL" id="KIC57176.1"/>
    </source>
</evidence>
<dbReference type="InterPro" id="IPR025965">
    <property type="entry name" value="FlgD/Vpr_Ig-like"/>
</dbReference>
<comment type="function">
    <text evidence="4 5">Required for flagellar hook formation. May act as a scaffolding protein.</text>
</comment>
<keyword evidence="8" id="KW-0966">Cell projection</keyword>